<dbReference type="KEGG" id="bmei:Spa11_34150"/>
<dbReference type="EMBL" id="CP036349">
    <property type="protein sequence ID" value="QDV75202.1"/>
    <property type="molecule type" value="Genomic_DNA"/>
</dbReference>
<gene>
    <name evidence="4" type="ORF">Spa11_34150</name>
</gene>
<name>A0A518KBN2_9BACT</name>
<dbReference type="Gene3D" id="2.40.70.10">
    <property type="entry name" value="Acid Proteases"/>
    <property type="match status" value="1"/>
</dbReference>
<dbReference type="AlphaFoldDB" id="A0A518KBN2"/>
<dbReference type="SUPFAM" id="SSF50630">
    <property type="entry name" value="Acid proteases"/>
    <property type="match status" value="1"/>
</dbReference>
<dbReference type="Pfam" id="PF13650">
    <property type="entry name" value="Asp_protease_2"/>
    <property type="match status" value="1"/>
</dbReference>
<evidence type="ECO:0000313" key="5">
    <source>
        <dbReference type="Proteomes" id="UP000316426"/>
    </source>
</evidence>
<proteinExistence type="predicted"/>
<organism evidence="4 5">
    <name type="scientific">Botrimarina mediterranea</name>
    <dbReference type="NCBI Taxonomy" id="2528022"/>
    <lineage>
        <taxon>Bacteria</taxon>
        <taxon>Pseudomonadati</taxon>
        <taxon>Planctomycetota</taxon>
        <taxon>Planctomycetia</taxon>
        <taxon>Pirellulales</taxon>
        <taxon>Lacipirellulaceae</taxon>
        <taxon>Botrimarina</taxon>
    </lineage>
</organism>
<evidence type="ECO:0000259" key="3">
    <source>
        <dbReference type="PROSITE" id="PS50175"/>
    </source>
</evidence>
<evidence type="ECO:0000313" key="4">
    <source>
        <dbReference type="EMBL" id="QDV75202.1"/>
    </source>
</evidence>
<dbReference type="GO" id="GO:0006508">
    <property type="term" value="P:proteolysis"/>
    <property type="evidence" value="ECO:0007669"/>
    <property type="project" value="InterPro"/>
</dbReference>
<feature type="domain" description="Peptidase A2" evidence="3">
    <location>
        <begin position="73"/>
        <end position="119"/>
    </location>
</feature>
<feature type="signal peptide" evidence="2">
    <location>
        <begin position="1"/>
        <end position="26"/>
    </location>
</feature>
<keyword evidence="2" id="KW-0732">Signal</keyword>
<keyword evidence="5" id="KW-1185">Reference proteome</keyword>
<dbReference type="PROSITE" id="PS50175">
    <property type="entry name" value="ASP_PROT_RETROV"/>
    <property type="match status" value="1"/>
</dbReference>
<feature type="chain" id="PRO_5022152323" description="Peptidase A2 domain-containing protein" evidence="2">
    <location>
        <begin position="27"/>
        <end position="713"/>
    </location>
</feature>
<evidence type="ECO:0000256" key="2">
    <source>
        <dbReference type="SAM" id="SignalP"/>
    </source>
</evidence>
<dbReference type="InterPro" id="IPR001995">
    <property type="entry name" value="Peptidase_A2_cat"/>
</dbReference>
<dbReference type="Proteomes" id="UP000316426">
    <property type="component" value="Chromosome"/>
</dbReference>
<protein>
    <recommendedName>
        <fullName evidence="3">Peptidase A2 domain-containing protein</fullName>
    </recommendedName>
</protein>
<accession>A0A518KBN2</accession>
<dbReference type="InterPro" id="IPR021109">
    <property type="entry name" value="Peptidase_aspartic_dom_sf"/>
</dbReference>
<reference evidence="4 5" key="1">
    <citation type="submission" date="2019-02" db="EMBL/GenBank/DDBJ databases">
        <title>Deep-cultivation of Planctomycetes and their phenomic and genomic characterization uncovers novel biology.</title>
        <authorList>
            <person name="Wiegand S."/>
            <person name="Jogler M."/>
            <person name="Boedeker C."/>
            <person name="Pinto D."/>
            <person name="Vollmers J."/>
            <person name="Rivas-Marin E."/>
            <person name="Kohn T."/>
            <person name="Peeters S.H."/>
            <person name="Heuer A."/>
            <person name="Rast P."/>
            <person name="Oberbeckmann S."/>
            <person name="Bunk B."/>
            <person name="Jeske O."/>
            <person name="Meyerdierks A."/>
            <person name="Storesund J.E."/>
            <person name="Kallscheuer N."/>
            <person name="Luecker S."/>
            <person name="Lage O.M."/>
            <person name="Pohl T."/>
            <person name="Merkel B.J."/>
            <person name="Hornburger P."/>
            <person name="Mueller R.-W."/>
            <person name="Bruemmer F."/>
            <person name="Labrenz M."/>
            <person name="Spormann A.M."/>
            <person name="Op den Camp H."/>
            <person name="Overmann J."/>
            <person name="Amann R."/>
            <person name="Jetten M.S.M."/>
            <person name="Mascher T."/>
            <person name="Medema M.H."/>
            <person name="Devos D.P."/>
            <person name="Kaster A.-K."/>
            <person name="Ovreas L."/>
            <person name="Rohde M."/>
            <person name="Galperin M.Y."/>
            <person name="Jogler C."/>
        </authorList>
    </citation>
    <scope>NUCLEOTIDE SEQUENCE [LARGE SCALE GENOMIC DNA]</scope>
    <source>
        <strain evidence="4 5">Spa11</strain>
    </source>
</reference>
<keyword evidence="1" id="KW-0378">Hydrolase</keyword>
<evidence type="ECO:0000256" key="1">
    <source>
        <dbReference type="ARBA" id="ARBA00022801"/>
    </source>
</evidence>
<sequence precursor="true">MRQGGLRTLRALSALLMLSISVAAVAQVPIDGFFPMVGLALTDEFDEDFNFFPFASSSPSGTMLGPNGNPFYDLALLDTGAGFSVLTSQAYDDFNLDGPYPGESDGFFGTEVVTIGGATGQLDAHINDPFGLYVGGLQGRSSAGASLTMNHAALSGQTNTSTITLPPESDLPNIVGLPFASQYATRIRNDAPQVFELEGKTIRTPSIDFLPRGSGGNGITRKAPLLLNPGAAFAQPPTYLPNIQNFDIDNPEENPTIPTIIQGALFMNASATNAGSSLGNKEFFFDTGASVTVVSEFNALLLGFDVTTDSPEFTVSIVGSGGTLQDVPGFFVDQFTIPALGGSITANNVPVLVLDVTNPADPGNVVEGIIGTNLLAGRNIVIDPNPSAGAGGQSAGVYISDPVTTAFNWTTAAASAAWSTGGSWNAAATPTYLSKATLQNTGAAGKEAVVSGEQQAWDVTVGGASGAMTVRIASGGKLTTFSGVTVNDGGVVQLQDSALDTQYIDVRGGTLTGAGDIRTGSGPITGQVEVIDGVIAPGNGVGTLSIDGRLATSGGAEFQFELGGTTAGTGYDQLVINGDAALAGKLSVSLVNGFTPAVGALFELMTYEAQGGEFATLDLPGGFQWEVIYGLESLMLEVIGEGLAGDFNADGTVNAADYTVWRDGLGSVYTQADYTDWKNNYGATNVSMSVSVPEPASLVLLAFALSAFTKPRR</sequence>
<dbReference type="GO" id="GO:0004190">
    <property type="term" value="F:aspartic-type endopeptidase activity"/>
    <property type="evidence" value="ECO:0007669"/>
    <property type="project" value="InterPro"/>
</dbReference>